<feature type="compositionally biased region" description="Polar residues" evidence="5">
    <location>
        <begin position="1"/>
        <end position="11"/>
    </location>
</feature>
<dbReference type="PANTHER" id="PTHR18921:SF2">
    <property type="entry name" value="THYROID RECEPTOR-INTERACTING PROTEIN 11"/>
    <property type="match status" value="1"/>
</dbReference>
<comment type="subcellular location">
    <subcellularLocation>
        <location evidence="1">Golgi apparatus</location>
    </subcellularLocation>
</comment>
<feature type="coiled-coil region" evidence="4">
    <location>
        <begin position="37"/>
        <end position="315"/>
    </location>
</feature>
<feature type="compositionally biased region" description="Low complexity" evidence="5">
    <location>
        <begin position="411"/>
        <end position="422"/>
    </location>
</feature>
<evidence type="ECO:0000256" key="2">
    <source>
        <dbReference type="ARBA" id="ARBA00023034"/>
    </source>
</evidence>
<dbReference type="PANTHER" id="PTHR18921">
    <property type="entry name" value="MYOSIN HEAVY CHAIN - RELATED"/>
    <property type="match status" value="1"/>
</dbReference>
<evidence type="ECO:0000256" key="4">
    <source>
        <dbReference type="SAM" id="Coils"/>
    </source>
</evidence>
<feature type="region of interest" description="Disordered" evidence="5">
    <location>
        <begin position="411"/>
        <end position="473"/>
    </location>
</feature>
<feature type="region of interest" description="Disordered" evidence="5">
    <location>
        <begin position="1"/>
        <end position="36"/>
    </location>
</feature>
<dbReference type="GO" id="GO:0006888">
    <property type="term" value="P:endoplasmic reticulum to Golgi vesicle-mediated transport"/>
    <property type="evidence" value="ECO:0007669"/>
    <property type="project" value="TreeGrafter"/>
</dbReference>
<organism evidence="7 8">
    <name type="scientific">Amanita muscaria (strain Koide BX008)</name>
    <dbReference type="NCBI Taxonomy" id="946122"/>
    <lineage>
        <taxon>Eukaryota</taxon>
        <taxon>Fungi</taxon>
        <taxon>Dikarya</taxon>
        <taxon>Basidiomycota</taxon>
        <taxon>Agaricomycotina</taxon>
        <taxon>Agaricomycetes</taxon>
        <taxon>Agaricomycetidae</taxon>
        <taxon>Agaricales</taxon>
        <taxon>Pluteineae</taxon>
        <taxon>Amanitaceae</taxon>
        <taxon>Amanita</taxon>
    </lineage>
</organism>
<feature type="domain" description="GRIP" evidence="6">
    <location>
        <begin position="309"/>
        <end position="360"/>
    </location>
</feature>
<dbReference type="Proteomes" id="UP000054549">
    <property type="component" value="Unassembled WGS sequence"/>
</dbReference>
<accession>A0A0C2T3I8</accession>
<evidence type="ECO:0000313" key="8">
    <source>
        <dbReference type="Proteomes" id="UP000054549"/>
    </source>
</evidence>
<sequence>MPNLDSPSRLSIESDRSSLSPPEINGHDNGDESLDPVARLQRELDRTREEKESLAAQYSNLLAKLTTMRTTLGNKLKQDAEELDRQEQLVQQLTARNEDLSATVKTLKQELIASNAENERTTRELDLLRSRALQDNAQENLVRERELREAQSELERCRLDRDEWERVALQEKAVVDDVKSTSQILRRDLELEKSARERVVAELEMEQEKATNLQSVLQDFQSAKDHELQQAVKDYQVQLNRATEQLAEYKSRALTAEAELSETQSNTPRVLDLEKEVKEKNLLIGKLRHEAVILNEHLKEALRRLRRNSSETNVDRRLVTNVVLSFLSTPRADTKRYEMLTLLASILSWNDQEREKAGLQRNQPTNSASFWGRSSSSPASSPARAAELDETDETESFSRLWVEFLMTEAAAGESASATPSPAKTNASLPSSPPSTPRSSISVPRRLPPFSGSSPVLPMHTLSSSRKGKEKEKS</sequence>
<keyword evidence="2" id="KW-0333">Golgi apparatus</keyword>
<proteinExistence type="predicted"/>
<evidence type="ECO:0000259" key="6">
    <source>
        <dbReference type="PROSITE" id="PS50913"/>
    </source>
</evidence>
<keyword evidence="3 4" id="KW-0175">Coiled coil</keyword>
<keyword evidence="8" id="KW-1185">Reference proteome</keyword>
<feature type="compositionally biased region" description="Low complexity" evidence="5">
    <location>
        <begin position="367"/>
        <end position="385"/>
    </location>
</feature>
<dbReference type="GO" id="GO:0031267">
    <property type="term" value="F:small GTPase binding"/>
    <property type="evidence" value="ECO:0007669"/>
    <property type="project" value="TreeGrafter"/>
</dbReference>
<gene>
    <name evidence="7" type="ORF">M378DRAFT_82989</name>
</gene>
<name>A0A0C2T3I8_AMAMK</name>
<reference evidence="7 8" key="1">
    <citation type="submission" date="2014-04" db="EMBL/GenBank/DDBJ databases">
        <title>Evolutionary Origins and Diversification of the Mycorrhizal Mutualists.</title>
        <authorList>
            <consortium name="DOE Joint Genome Institute"/>
            <consortium name="Mycorrhizal Genomics Consortium"/>
            <person name="Kohler A."/>
            <person name="Kuo A."/>
            <person name="Nagy L.G."/>
            <person name="Floudas D."/>
            <person name="Copeland A."/>
            <person name="Barry K.W."/>
            <person name="Cichocki N."/>
            <person name="Veneault-Fourrey C."/>
            <person name="LaButti K."/>
            <person name="Lindquist E.A."/>
            <person name="Lipzen A."/>
            <person name="Lundell T."/>
            <person name="Morin E."/>
            <person name="Murat C."/>
            <person name="Riley R."/>
            <person name="Ohm R."/>
            <person name="Sun H."/>
            <person name="Tunlid A."/>
            <person name="Henrissat B."/>
            <person name="Grigoriev I.V."/>
            <person name="Hibbett D.S."/>
            <person name="Martin F."/>
        </authorList>
    </citation>
    <scope>NUCLEOTIDE SEQUENCE [LARGE SCALE GENOMIC DNA]</scope>
    <source>
        <strain evidence="7 8">Koide BX008</strain>
    </source>
</reference>
<dbReference type="EMBL" id="KN818289">
    <property type="protein sequence ID" value="KIL61054.1"/>
    <property type="molecule type" value="Genomic_DNA"/>
</dbReference>
<dbReference type="STRING" id="946122.A0A0C2T3I8"/>
<dbReference type="OrthoDB" id="425925at2759"/>
<evidence type="ECO:0000313" key="7">
    <source>
        <dbReference type="EMBL" id="KIL61054.1"/>
    </source>
</evidence>
<dbReference type="AlphaFoldDB" id="A0A0C2T3I8"/>
<dbReference type="HOGENOM" id="CLU_020680_2_0_1"/>
<dbReference type="Pfam" id="PF10375">
    <property type="entry name" value="GRAB"/>
    <property type="match status" value="1"/>
</dbReference>
<dbReference type="GO" id="GO:0007030">
    <property type="term" value="P:Golgi organization"/>
    <property type="evidence" value="ECO:0007669"/>
    <property type="project" value="TreeGrafter"/>
</dbReference>
<dbReference type="InterPro" id="IPR000237">
    <property type="entry name" value="GRIP_dom"/>
</dbReference>
<dbReference type="GO" id="GO:0005794">
    <property type="term" value="C:Golgi apparatus"/>
    <property type="evidence" value="ECO:0007669"/>
    <property type="project" value="UniProtKB-SubCell"/>
</dbReference>
<evidence type="ECO:0000256" key="5">
    <source>
        <dbReference type="SAM" id="MobiDB-lite"/>
    </source>
</evidence>
<protein>
    <recommendedName>
        <fullName evidence="6">GRIP domain-containing protein</fullName>
    </recommendedName>
</protein>
<evidence type="ECO:0000256" key="1">
    <source>
        <dbReference type="ARBA" id="ARBA00004555"/>
    </source>
</evidence>
<dbReference type="InParanoid" id="A0A0C2T3I8"/>
<feature type="region of interest" description="Disordered" evidence="5">
    <location>
        <begin position="355"/>
        <end position="394"/>
    </location>
</feature>
<dbReference type="PROSITE" id="PS50913">
    <property type="entry name" value="GRIP"/>
    <property type="match status" value="1"/>
</dbReference>
<dbReference type="InterPro" id="IPR019459">
    <property type="entry name" value="GRAB"/>
</dbReference>
<evidence type="ECO:0000256" key="3">
    <source>
        <dbReference type="ARBA" id="ARBA00023054"/>
    </source>
</evidence>